<dbReference type="PANTHER" id="PTHR11003">
    <property type="entry name" value="POTASSIUM CHANNEL, SUBFAMILY K"/>
    <property type="match status" value="1"/>
</dbReference>
<keyword evidence="13" id="KW-1185">Reference proteome</keyword>
<evidence type="ECO:0000256" key="2">
    <source>
        <dbReference type="ARBA" id="ARBA00022448"/>
    </source>
</evidence>
<evidence type="ECO:0000256" key="10">
    <source>
        <dbReference type="SAM" id="Phobius"/>
    </source>
</evidence>
<feature type="transmembrane region" description="Helical" evidence="10">
    <location>
        <begin position="68"/>
        <end position="89"/>
    </location>
</feature>
<gene>
    <name evidence="12" type="ORF">TCE0_023r07153</name>
</gene>
<reference evidence="13" key="1">
    <citation type="journal article" date="2015" name="Genome Announc.">
        <title>Draft genome sequence of Talaromyces cellulolyticus strain Y-94, a source of lignocellulosic biomass-degrading enzymes.</title>
        <authorList>
            <person name="Fujii T."/>
            <person name="Koike H."/>
            <person name="Sawayama S."/>
            <person name="Yano S."/>
            <person name="Inoue H."/>
        </authorList>
    </citation>
    <scope>NUCLEOTIDE SEQUENCE [LARGE SCALE GENOMIC DNA]</scope>
    <source>
        <strain evidence="13">Y-94</strain>
    </source>
</reference>
<evidence type="ECO:0000256" key="3">
    <source>
        <dbReference type="ARBA" id="ARBA00022692"/>
    </source>
</evidence>
<evidence type="ECO:0000256" key="8">
    <source>
        <dbReference type="RuleBase" id="RU003857"/>
    </source>
</evidence>
<feature type="domain" description="Potassium channel" evidence="11">
    <location>
        <begin position="19"/>
        <end position="90"/>
    </location>
</feature>
<comment type="similarity">
    <text evidence="8">Belongs to the two pore domain potassium channel (TC 1.A.1.8) family.</text>
</comment>
<organism evidence="12 13">
    <name type="scientific">Talaromyces pinophilus</name>
    <name type="common">Penicillium pinophilum</name>
    <dbReference type="NCBI Taxonomy" id="128442"/>
    <lineage>
        <taxon>Eukaryota</taxon>
        <taxon>Fungi</taxon>
        <taxon>Dikarya</taxon>
        <taxon>Ascomycota</taxon>
        <taxon>Pezizomycotina</taxon>
        <taxon>Eurotiomycetes</taxon>
        <taxon>Eurotiomycetidae</taxon>
        <taxon>Eurotiales</taxon>
        <taxon>Trichocomaceae</taxon>
        <taxon>Talaromyces</taxon>
        <taxon>Talaromyces sect. Talaromyces</taxon>
    </lineage>
</organism>
<name>A0A0B8MY85_TALPI</name>
<dbReference type="PRINTS" id="PR01333">
    <property type="entry name" value="2POREKCHANEL"/>
</dbReference>
<evidence type="ECO:0000256" key="7">
    <source>
        <dbReference type="ARBA" id="ARBA00023303"/>
    </source>
</evidence>
<dbReference type="InterPro" id="IPR003280">
    <property type="entry name" value="2pore_dom_K_chnl"/>
</dbReference>
<keyword evidence="4 10" id="KW-1133">Transmembrane helix</keyword>
<dbReference type="Proteomes" id="UP000053095">
    <property type="component" value="Unassembled WGS sequence"/>
</dbReference>
<accession>A0A0B8MY85</accession>
<feature type="compositionally biased region" description="Basic and acidic residues" evidence="9">
    <location>
        <begin position="294"/>
        <end position="303"/>
    </location>
</feature>
<feature type="transmembrane region" description="Helical" evidence="10">
    <location>
        <begin position="221"/>
        <end position="238"/>
    </location>
</feature>
<evidence type="ECO:0000256" key="4">
    <source>
        <dbReference type="ARBA" id="ARBA00022989"/>
    </source>
</evidence>
<dbReference type="Pfam" id="PF07885">
    <property type="entry name" value="Ion_trans_2"/>
    <property type="match status" value="2"/>
</dbReference>
<dbReference type="Gene3D" id="1.10.287.70">
    <property type="match status" value="2"/>
</dbReference>
<feature type="region of interest" description="Disordered" evidence="9">
    <location>
        <begin position="290"/>
        <end position="331"/>
    </location>
</feature>
<evidence type="ECO:0000313" key="12">
    <source>
        <dbReference type="EMBL" id="GAM37321.1"/>
    </source>
</evidence>
<dbReference type="EMBL" id="DF933819">
    <property type="protein sequence ID" value="GAM37321.1"/>
    <property type="molecule type" value="Genomic_DNA"/>
</dbReference>
<feature type="domain" description="Potassium channel" evidence="11">
    <location>
        <begin position="171"/>
        <end position="245"/>
    </location>
</feature>
<keyword evidence="2 8" id="KW-0813">Transport</keyword>
<dbReference type="AlphaFoldDB" id="A0A0B8MY85"/>
<keyword evidence="5 8" id="KW-0406">Ion transport</keyword>
<protein>
    <submittedName>
        <fullName evidence="12">Ion channel</fullName>
    </submittedName>
</protein>
<keyword evidence="3 8" id="KW-0812">Transmembrane</keyword>
<evidence type="ECO:0000256" key="5">
    <source>
        <dbReference type="ARBA" id="ARBA00023065"/>
    </source>
</evidence>
<comment type="subcellular location">
    <subcellularLocation>
        <location evidence="1">Membrane</location>
        <topology evidence="1">Multi-pass membrane protein</topology>
    </subcellularLocation>
</comment>
<dbReference type="GO" id="GO:0030322">
    <property type="term" value="P:stabilization of membrane potential"/>
    <property type="evidence" value="ECO:0007669"/>
    <property type="project" value="TreeGrafter"/>
</dbReference>
<feature type="transmembrane region" description="Helical" evidence="10">
    <location>
        <begin position="191"/>
        <end position="209"/>
    </location>
</feature>
<keyword evidence="7 8" id="KW-0407">Ion channel</keyword>
<evidence type="ECO:0000256" key="9">
    <source>
        <dbReference type="SAM" id="MobiDB-lite"/>
    </source>
</evidence>
<feature type="compositionally biased region" description="Polar residues" evidence="9">
    <location>
        <begin position="319"/>
        <end position="328"/>
    </location>
</feature>
<sequence>MADRRKIECPSIVFRITTFMILLLSGAAVFSTIEGWSLMDALYFTDYTLLTIGFGNLVPKTHLGRSLLFPYATFGITSLGFIVTAVASFTDQMRELKLNCKIEEALREDDNVDSLPNTVNSLSTADGAHLQTTLVKNRIRKGEEIIKVRNVKSAFYKKRRWLELGLFLAAWFVLWFVSAGVFRQSEKEHDWTYFISLYFTYTSLSTIGYGDYFPTSNFGRVFFIFWSLLAIPILTNLVTAIGKLLHIWLVFCSDWIWWHVFRRMHPREHHDHKNVSTYLDTLGLDVTNKSSKLKSRDSDHDIESQAQGDLETRKGSPPAQESNKQRNLVGNELSRKASTQYRLLLSEEIGNLILMKADVSLVEHQEQLCCTWSRITSLLQARGNSGNLSELTPIFTSAKSETELSERNDGISWMLDLLVEELSSDLRNELSETTECESH</sequence>
<evidence type="ECO:0000256" key="1">
    <source>
        <dbReference type="ARBA" id="ARBA00004141"/>
    </source>
</evidence>
<dbReference type="InterPro" id="IPR013099">
    <property type="entry name" value="K_chnl_dom"/>
</dbReference>
<keyword evidence="6 10" id="KW-0472">Membrane</keyword>
<evidence type="ECO:0000256" key="6">
    <source>
        <dbReference type="ARBA" id="ARBA00023136"/>
    </source>
</evidence>
<dbReference type="PANTHER" id="PTHR11003:SF291">
    <property type="entry name" value="IP11374P"/>
    <property type="match status" value="1"/>
</dbReference>
<evidence type="ECO:0000313" key="13">
    <source>
        <dbReference type="Proteomes" id="UP000053095"/>
    </source>
</evidence>
<evidence type="ECO:0000259" key="11">
    <source>
        <dbReference type="Pfam" id="PF07885"/>
    </source>
</evidence>
<feature type="transmembrane region" description="Helical" evidence="10">
    <location>
        <begin position="161"/>
        <end position="179"/>
    </location>
</feature>
<dbReference type="GO" id="GO:0022841">
    <property type="term" value="F:potassium ion leak channel activity"/>
    <property type="evidence" value="ECO:0007669"/>
    <property type="project" value="TreeGrafter"/>
</dbReference>
<feature type="transmembrane region" description="Helical" evidence="10">
    <location>
        <begin position="12"/>
        <end position="33"/>
    </location>
</feature>
<dbReference type="GO" id="GO:0015271">
    <property type="term" value="F:outward rectifier potassium channel activity"/>
    <property type="evidence" value="ECO:0007669"/>
    <property type="project" value="TreeGrafter"/>
</dbReference>
<dbReference type="GO" id="GO:0005886">
    <property type="term" value="C:plasma membrane"/>
    <property type="evidence" value="ECO:0007669"/>
    <property type="project" value="TreeGrafter"/>
</dbReference>
<proteinExistence type="inferred from homology"/>
<dbReference type="SUPFAM" id="SSF81324">
    <property type="entry name" value="Voltage-gated potassium channels"/>
    <property type="match status" value="2"/>
</dbReference>